<dbReference type="CDD" id="cd15481">
    <property type="entry name" value="SRP68-RBD"/>
    <property type="match status" value="1"/>
</dbReference>
<dbReference type="PANTHER" id="PTHR12860:SF0">
    <property type="entry name" value="SIGNAL RECOGNITION PARTICLE SUBUNIT SRP68"/>
    <property type="match status" value="1"/>
</dbReference>
<reference evidence="12 13" key="1">
    <citation type="journal article" date="2018" name="Evol. Lett.">
        <title>Horizontal gene cluster transfer increased hallucinogenic mushroom diversity.</title>
        <authorList>
            <person name="Reynolds H.T."/>
            <person name="Vijayakumar V."/>
            <person name="Gluck-Thaler E."/>
            <person name="Korotkin H.B."/>
            <person name="Matheny P.B."/>
            <person name="Slot J.C."/>
        </authorList>
    </citation>
    <scope>NUCLEOTIDE SEQUENCE [LARGE SCALE GENOMIC DNA]</scope>
    <source>
        <strain evidence="12 13">2631</strain>
    </source>
</reference>
<keyword evidence="8 10" id="KW-0687">Ribonucleoprotein</keyword>
<name>A0A409XIA8_PSICY</name>
<dbReference type="PANTHER" id="PTHR12860">
    <property type="entry name" value="SIGNAL RECOGNITION PARTICLE 68 KDA PROTEIN"/>
    <property type="match status" value="1"/>
</dbReference>
<evidence type="ECO:0000256" key="8">
    <source>
        <dbReference type="ARBA" id="ARBA00023274"/>
    </source>
</evidence>
<organism evidence="12 13">
    <name type="scientific">Psilocybe cyanescens</name>
    <dbReference type="NCBI Taxonomy" id="93625"/>
    <lineage>
        <taxon>Eukaryota</taxon>
        <taxon>Fungi</taxon>
        <taxon>Dikarya</taxon>
        <taxon>Basidiomycota</taxon>
        <taxon>Agaricomycotina</taxon>
        <taxon>Agaricomycetes</taxon>
        <taxon>Agaricomycetidae</taxon>
        <taxon>Agaricales</taxon>
        <taxon>Agaricineae</taxon>
        <taxon>Strophariaceae</taxon>
        <taxon>Psilocybe</taxon>
    </lineage>
</organism>
<comment type="function">
    <text evidence="10">Component of the signal recognition particle (SRP) complex, a ribonucleoprotein complex that mediates the cotranslational targeting of secretory and membrane proteins to the endoplasmic reticulum (ER). The SRP complex interacts with the signal sequence in nascent secretory and membrane proteins and directs them to the membrane of the ER.</text>
</comment>
<feature type="compositionally biased region" description="Low complexity" evidence="11">
    <location>
        <begin position="612"/>
        <end position="626"/>
    </location>
</feature>
<evidence type="ECO:0000256" key="2">
    <source>
        <dbReference type="ARBA" id="ARBA00004604"/>
    </source>
</evidence>
<gene>
    <name evidence="12" type="ORF">CVT25_014979</name>
</gene>
<dbReference type="PIRSF" id="PIRSF038995">
    <property type="entry name" value="SRP68"/>
    <property type="match status" value="1"/>
</dbReference>
<comment type="similarity">
    <text evidence="3 10">Belongs to the SRP68 family.</text>
</comment>
<evidence type="ECO:0000313" key="12">
    <source>
        <dbReference type="EMBL" id="PPQ90461.1"/>
    </source>
</evidence>
<evidence type="ECO:0000256" key="10">
    <source>
        <dbReference type="PIRNR" id="PIRNR038995"/>
    </source>
</evidence>
<evidence type="ECO:0000256" key="7">
    <source>
        <dbReference type="ARBA" id="ARBA00023242"/>
    </source>
</evidence>
<dbReference type="GO" id="GO:0006614">
    <property type="term" value="P:SRP-dependent cotranslational protein targeting to membrane"/>
    <property type="evidence" value="ECO:0007669"/>
    <property type="project" value="InterPro"/>
</dbReference>
<dbReference type="Gene3D" id="1.10.3450.40">
    <property type="entry name" value="Signal recognition particle, SRP68 subunit, RNA-binding domain"/>
    <property type="match status" value="1"/>
</dbReference>
<dbReference type="AlphaFoldDB" id="A0A409XIA8"/>
<dbReference type="GO" id="GO:0005047">
    <property type="term" value="F:signal recognition particle binding"/>
    <property type="evidence" value="ECO:0007669"/>
    <property type="project" value="InterPro"/>
</dbReference>
<keyword evidence="6 10" id="KW-0733">Signal recognition particle</keyword>
<dbReference type="EMBL" id="NHYD01001635">
    <property type="protein sequence ID" value="PPQ90461.1"/>
    <property type="molecule type" value="Genomic_DNA"/>
</dbReference>
<dbReference type="GO" id="GO:0008312">
    <property type="term" value="F:7S RNA binding"/>
    <property type="evidence" value="ECO:0007669"/>
    <property type="project" value="InterPro"/>
</dbReference>
<comment type="subcellular location">
    <subcellularLocation>
        <location evidence="1 10">Cytoplasm</location>
    </subcellularLocation>
    <subcellularLocation>
        <location evidence="2">Nucleus</location>
        <location evidence="2">Nucleolus</location>
    </subcellularLocation>
</comment>
<dbReference type="SUPFAM" id="SSF48452">
    <property type="entry name" value="TPR-like"/>
    <property type="match status" value="1"/>
</dbReference>
<keyword evidence="13" id="KW-1185">Reference proteome</keyword>
<dbReference type="InterPro" id="IPR026258">
    <property type="entry name" value="SRP68"/>
</dbReference>
<evidence type="ECO:0000313" key="13">
    <source>
        <dbReference type="Proteomes" id="UP000283269"/>
    </source>
</evidence>
<evidence type="ECO:0000256" key="5">
    <source>
        <dbReference type="ARBA" id="ARBA00022884"/>
    </source>
</evidence>
<keyword evidence="4 10" id="KW-0963">Cytoplasm</keyword>
<keyword evidence="7" id="KW-0539">Nucleus</keyword>
<dbReference type="GO" id="GO:0030942">
    <property type="term" value="F:endoplasmic reticulum signal peptide binding"/>
    <property type="evidence" value="ECO:0007669"/>
    <property type="project" value="InterPro"/>
</dbReference>
<protein>
    <recommendedName>
        <fullName evidence="9 10">Signal recognition particle subunit SRP68</fullName>
        <shortName evidence="10">SRP68</shortName>
    </recommendedName>
</protein>
<evidence type="ECO:0000256" key="6">
    <source>
        <dbReference type="ARBA" id="ARBA00023135"/>
    </source>
</evidence>
<comment type="caution">
    <text evidence="12">The sequence shown here is derived from an EMBL/GenBank/DDBJ whole genome shotgun (WGS) entry which is preliminary data.</text>
</comment>
<evidence type="ECO:0000256" key="11">
    <source>
        <dbReference type="SAM" id="MobiDB-lite"/>
    </source>
</evidence>
<evidence type="ECO:0000256" key="1">
    <source>
        <dbReference type="ARBA" id="ARBA00004496"/>
    </source>
</evidence>
<proteinExistence type="inferred from homology"/>
<feature type="compositionally biased region" description="Basic and acidic residues" evidence="11">
    <location>
        <begin position="580"/>
        <end position="602"/>
    </location>
</feature>
<dbReference type="InterPro" id="IPR011990">
    <property type="entry name" value="TPR-like_helical_dom_sf"/>
</dbReference>
<dbReference type="InterPro" id="IPR038253">
    <property type="entry name" value="SRP68_N_sf"/>
</dbReference>
<dbReference type="STRING" id="93625.A0A409XIA8"/>
<dbReference type="InParanoid" id="A0A409XIA8"/>
<dbReference type="OrthoDB" id="10255118at2759"/>
<accession>A0A409XIA8</accession>
<evidence type="ECO:0000256" key="9">
    <source>
        <dbReference type="ARBA" id="ARBA00029498"/>
    </source>
</evidence>
<sequence length="626" mass="69705">MADNVVVFRALQLANEQRNAYGLRYNDFVRYRKHCANRTHRLRSSLKMTHGKGRDFKKLPPLSPDTAKDGHLQLLLFEAERAWAYSQELTSSALLPVNKDNASGLRHSATGRFRRAVNWSTQLLSLCQSLYASSRLSAENLIEVTIYTIILNGRFLRYRDDFEDALIQLSVARSLLDDLAETSSTSRDQALAVLFSDEISPEIRYCAHELGRAKAYDVNGIVADIAPKYRNEIVENCDALLTKLQSEEKSSASPSNLRPITWEGQPVPVRYPELVDVLLRVQKAEVAISEDNRHTKKSKLGVTAYDAVLLALSDAEEVARKLQETQQLSGTGTNASASGGRDIHFVHAYIVYQLLSRRIQRDLLLMETLLSSGSNEKSRIPAQKKPTAGKGKGNAGPVDSRLYPAVVKLLDTVLQSLTQMRTLNIVDDNADLTSAVEARISFTNARRCVYLAQCYNAVKKYAEALTLLQHATIHLRETGSSLSLSESDPINTSVSSFFSLKDEDIKELESAIASDGVQYKRDWFAYNGGSVKADPATYKKPLFFNIALNYVELDMDRLQQRAGKQPVPPPIVAPSQTKSKKAEPVPERKQLPKAKVEEHIEPVVESQQPTRGGISSLLGGWWSKNS</sequence>
<dbReference type="FunCoup" id="A0A409XIA8">
    <property type="interactions" value="627"/>
</dbReference>
<dbReference type="Proteomes" id="UP000283269">
    <property type="component" value="Unassembled WGS sequence"/>
</dbReference>
<evidence type="ECO:0000256" key="3">
    <source>
        <dbReference type="ARBA" id="ARBA00009352"/>
    </source>
</evidence>
<dbReference type="GO" id="GO:0005786">
    <property type="term" value="C:signal recognition particle, endoplasmic reticulum targeting"/>
    <property type="evidence" value="ECO:0007669"/>
    <property type="project" value="UniProtKB-KW"/>
</dbReference>
<feature type="region of interest" description="Disordered" evidence="11">
    <location>
        <begin position="561"/>
        <end position="626"/>
    </location>
</feature>
<dbReference type="InterPro" id="IPR034652">
    <property type="entry name" value="SRP68-RBD"/>
</dbReference>
<dbReference type="GO" id="GO:0005730">
    <property type="term" value="C:nucleolus"/>
    <property type="evidence" value="ECO:0007669"/>
    <property type="project" value="UniProtKB-SubCell"/>
</dbReference>
<evidence type="ECO:0000256" key="4">
    <source>
        <dbReference type="ARBA" id="ARBA00022490"/>
    </source>
</evidence>
<dbReference type="Pfam" id="PF16969">
    <property type="entry name" value="SRP68"/>
    <property type="match status" value="1"/>
</dbReference>
<feature type="region of interest" description="Disordered" evidence="11">
    <location>
        <begin position="375"/>
        <end position="396"/>
    </location>
</feature>
<keyword evidence="5 10" id="KW-0694">RNA-binding</keyword>